<evidence type="ECO:0000313" key="2">
    <source>
        <dbReference type="Proteomes" id="UP001649230"/>
    </source>
</evidence>
<proteinExistence type="predicted"/>
<accession>A0ABY3SJF1</accession>
<dbReference type="SUPFAM" id="SSF46626">
    <property type="entry name" value="Cytochrome c"/>
    <property type="match status" value="1"/>
</dbReference>
<sequence length="40" mass="4470">MMKRISSLEFKKGGGGMPPFQVSLKEEDVKTLAAWLAEMK</sequence>
<keyword evidence="2" id="KW-1185">Reference proteome</keyword>
<name>A0ABY3SJF1_9BACL</name>
<protein>
    <submittedName>
        <fullName evidence="1">Cytochrome c</fullName>
    </submittedName>
</protein>
<reference evidence="1 2" key="1">
    <citation type="journal article" date="2024" name="Int. J. Syst. Evol. Microbiol.">
        <title>Paenibacillus hexagrammi sp. nov., a novel bacterium isolated from the gut content of Hexagrammos agrammus.</title>
        <authorList>
            <person name="Jung H.K."/>
            <person name="Kim D.G."/>
            <person name="Zin H."/>
            <person name="Park J."/>
            <person name="Jung H."/>
            <person name="Kim Y.O."/>
            <person name="Kong H.J."/>
            <person name="Kim J.W."/>
            <person name="Kim Y.S."/>
        </authorList>
    </citation>
    <scope>NUCLEOTIDE SEQUENCE [LARGE SCALE GENOMIC DNA]</scope>
    <source>
        <strain evidence="1 2">YPD9-1</strain>
    </source>
</reference>
<dbReference type="RefSeq" id="WP_235120581.1">
    <property type="nucleotide sequence ID" value="NZ_CP090978.1"/>
</dbReference>
<dbReference type="Proteomes" id="UP001649230">
    <property type="component" value="Chromosome"/>
</dbReference>
<evidence type="ECO:0000313" key="1">
    <source>
        <dbReference type="EMBL" id="UJF34169.1"/>
    </source>
</evidence>
<gene>
    <name evidence="1" type="ORF">L0M14_02755</name>
</gene>
<dbReference type="EMBL" id="CP090978">
    <property type="protein sequence ID" value="UJF34169.1"/>
    <property type="molecule type" value="Genomic_DNA"/>
</dbReference>
<dbReference type="Gene3D" id="1.10.760.10">
    <property type="entry name" value="Cytochrome c-like domain"/>
    <property type="match status" value="1"/>
</dbReference>
<organism evidence="1 2">
    <name type="scientific">Paenibacillus hexagrammi</name>
    <dbReference type="NCBI Taxonomy" id="2908839"/>
    <lineage>
        <taxon>Bacteria</taxon>
        <taxon>Bacillati</taxon>
        <taxon>Bacillota</taxon>
        <taxon>Bacilli</taxon>
        <taxon>Bacillales</taxon>
        <taxon>Paenibacillaceae</taxon>
        <taxon>Paenibacillus</taxon>
    </lineage>
</organism>
<dbReference type="InterPro" id="IPR036909">
    <property type="entry name" value="Cyt_c-like_dom_sf"/>
</dbReference>